<protein>
    <submittedName>
        <fullName evidence="1">Uncharacterized protein</fullName>
    </submittedName>
</protein>
<reference evidence="1" key="1">
    <citation type="journal article" date="2020" name="Nature">
        <title>Giant virus diversity and host interactions through global metagenomics.</title>
        <authorList>
            <person name="Schulz F."/>
            <person name="Roux S."/>
            <person name="Paez-Espino D."/>
            <person name="Jungbluth S."/>
            <person name="Walsh D.A."/>
            <person name="Denef V.J."/>
            <person name="McMahon K.D."/>
            <person name="Konstantinidis K.T."/>
            <person name="Eloe-Fadrosh E.A."/>
            <person name="Kyrpides N.C."/>
            <person name="Woyke T."/>
        </authorList>
    </citation>
    <scope>NUCLEOTIDE SEQUENCE</scope>
    <source>
        <strain evidence="1">GVMAG-S-3300011013-78</strain>
    </source>
</reference>
<name>A0A6C0KFG9_9ZZZZ</name>
<evidence type="ECO:0000313" key="1">
    <source>
        <dbReference type="EMBL" id="QHU16093.1"/>
    </source>
</evidence>
<accession>A0A6C0KFG9</accession>
<organism evidence="1">
    <name type="scientific">viral metagenome</name>
    <dbReference type="NCBI Taxonomy" id="1070528"/>
    <lineage>
        <taxon>unclassified sequences</taxon>
        <taxon>metagenomes</taxon>
        <taxon>organismal metagenomes</taxon>
    </lineage>
</organism>
<sequence length="189" mass="22277">MDNIVLIFRNKSLNISLSEVHSWSIEEWYIPNLILFDKELRKEYNIFEDFNTAMSIIESIRHRKLLILSTDVNIHYLKALAKKWTCPEWLIDAINNQVAKEGLKKHRKCNSELLYIVERLLNPVECKKCGIGYDYMKEHNENECKFHSSTLNLSRIWNCCGSEEPASYCKQGYHIPNIDINLIINKLKD</sequence>
<dbReference type="EMBL" id="MN740876">
    <property type="protein sequence ID" value="QHU16093.1"/>
    <property type="molecule type" value="Genomic_DNA"/>
</dbReference>
<proteinExistence type="predicted"/>
<dbReference type="AlphaFoldDB" id="A0A6C0KFG9"/>